<dbReference type="PANTHER" id="PTHR10638">
    <property type="entry name" value="COPPER AMINE OXIDASE"/>
    <property type="match status" value="1"/>
</dbReference>
<keyword evidence="3 7" id="KW-0801">TPQ</keyword>
<name>A0A6J1E4L4_MOMCH</name>
<proteinExistence type="inferred from homology"/>
<protein>
    <recommendedName>
        <fullName evidence="9">Amine oxidase</fullName>
        <ecNumber evidence="9">1.4.3.-</ecNumber>
    </recommendedName>
</protein>
<keyword evidence="10" id="KW-1133">Transmembrane helix</keyword>
<evidence type="ECO:0000256" key="2">
    <source>
        <dbReference type="ARBA" id="ARBA00022723"/>
    </source>
</evidence>
<keyword evidence="14" id="KW-1185">Reference proteome</keyword>
<keyword evidence="10" id="KW-0812">Transmembrane</keyword>
<dbReference type="InterPro" id="IPR015802">
    <property type="entry name" value="Cu_amine_oxidase_N3"/>
</dbReference>
<dbReference type="Pfam" id="PF01179">
    <property type="entry name" value="Cu_amine_oxid"/>
    <property type="match status" value="1"/>
</dbReference>
<feature type="transmembrane region" description="Helical" evidence="10">
    <location>
        <begin position="7"/>
        <end position="26"/>
    </location>
</feature>
<dbReference type="KEGG" id="mcha:111026010"/>
<dbReference type="Proteomes" id="UP000504603">
    <property type="component" value="Unplaced"/>
</dbReference>
<reference evidence="15" key="1">
    <citation type="submission" date="2025-08" db="UniProtKB">
        <authorList>
            <consortium name="RefSeq"/>
        </authorList>
    </citation>
    <scope>IDENTIFICATION</scope>
    <source>
        <strain evidence="15">OHB3-1</strain>
    </source>
</reference>
<dbReference type="PROSITE" id="PS01165">
    <property type="entry name" value="COPPER_AMINE_OXID_2"/>
    <property type="match status" value="1"/>
</dbReference>
<accession>A0A6J1E4L4</accession>
<evidence type="ECO:0000313" key="14">
    <source>
        <dbReference type="Proteomes" id="UP000504603"/>
    </source>
</evidence>
<gene>
    <name evidence="15" type="primary">LOC111026010</name>
</gene>
<keyword evidence="5 9" id="KW-0186">Copper</keyword>
<dbReference type="FunFam" id="2.70.98.20:FF:000004">
    <property type="entry name" value="Amine oxidase"/>
    <property type="match status" value="1"/>
</dbReference>
<dbReference type="GeneID" id="111026010"/>
<dbReference type="InterPro" id="IPR015800">
    <property type="entry name" value="Cu_amine_oxidase_N2"/>
</dbReference>
<comment type="cofactor">
    <cofactor evidence="9">
        <name>Cu cation</name>
        <dbReference type="ChEBI" id="CHEBI:23378"/>
    </cofactor>
    <text evidence="9">Contains 1 topaquinone per subunit.</text>
</comment>
<dbReference type="GO" id="GO:0005507">
    <property type="term" value="F:copper ion binding"/>
    <property type="evidence" value="ECO:0007669"/>
    <property type="project" value="InterPro"/>
</dbReference>
<comment type="similarity">
    <text evidence="1 9">Belongs to the copper/topaquinone oxidase family.</text>
</comment>
<dbReference type="GO" id="GO:0048038">
    <property type="term" value="F:quinone binding"/>
    <property type="evidence" value="ECO:0007669"/>
    <property type="project" value="InterPro"/>
</dbReference>
<dbReference type="Gene3D" id="2.70.98.20">
    <property type="entry name" value="Copper amine oxidase, catalytic domain"/>
    <property type="match status" value="1"/>
</dbReference>
<evidence type="ECO:0000256" key="6">
    <source>
        <dbReference type="ARBA" id="ARBA00023157"/>
    </source>
</evidence>
<organism evidence="14 15">
    <name type="scientific">Momordica charantia</name>
    <name type="common">Bitter gourd</name>
    <name type="synonym">Balsam pear</name>
    <dbReference type="NCBI Taxonomy" id="3673"/>
    <lineage>
        <taxon>Eukaryota</taxon>
        <taxon>Viridiplantae</taxon>
        <taxon>Streptophyta</taxon>
        <taxon>Embryophyta</taxon>
        <taxon>Tracheophyta</taxon>
        <taxon>Spermatophyta</taxon>
        <taxon>Magnoliopsida</taxon>
        <taxon>eudicotyledons</taxon>
        <taxon>Gunneridae</taxon>
        <taxon>Pentapetalae</taxon>
        <taxon>rosids</taxon>
        <taxon>fabids</taxon>
        <taxon>Cucurbitales</taxon>
        <taxon>Cucurbitaceae</taxon>
        <taxon>Momordiceae</taxon>
        <taxon>Momordica</taxon>
    </lineage>
</organism>
<dbReference type="InterPro" id="IPR049947">
    <property type="entry name" value="Cu_Am_Ox_Cu-bd"/>
</dbReference>
<sequence>MARHSSYLCFFLISMVAIFPISRFWFHFPENSCFNSSHSNSNNNNNYCVKRSFSLQQTQHKSGPHHPLDPLTVQEIHRVRQILSTYHPFSLSFPSIHSLALDDPDKSSVLAWTPAAPLPPRRAAVIAILNAQVHVISVDLESGRVITHDALDPKSGYPMLSDEDISGSEQLTIANPEVQRTIVAHGVAVTDAKCTTLPAGWFGAEEEGRRIAKLQCFSVEGTSNFYMRPIEGLTVTVDLDKKEVTKISDTGTGIPIPRSTNTEYQYKEDQKMKPLELNPISMEQPQGPSFTVENEHVFKWANWELHIKADQRAGLVISRAMVRDPETGETRNVMYRGFSSELFVPYMDMEEGWYFKTYMDAGEFGMGALSLPLVPLNDCPRHSYYMDAVFVGADGNPYVRENLICVFERYAGDISWRHSDPGFAGVHVREARPKVTLVARMVSTLGNYDYVFDWEFQTDGLIRVKVGLSGMLMVKGSLNETIQNKDNEIIEPLVSENTIGVVHDHFITFYIDMDVDGINNSFVKVNLVKEEISTSKSPRKSLYKPYRKVAKNEDDAKIKLSRLYDPSEFHVVNFNKMSRLGNPSSYKLVPTATAVSLLHLHDPPQIRNAFTNYQIWVTPYNKTEQWAGGLLAYQSKGDDTLAVWSQRNRRIENTDIVVWYTMGFHHVPCQEDFPVMPIVSSSFDLKPANFFDRNPILQTAPILEADLLVC</sequence>
<dbReference type="InterPro" id="IPR015798">
    <property type="entry name" value="Cu_amine_oxidase_C"/>
</dbReference>
<dbReference type="Pfam" id="PF02728">
    <property type="entry name" value="Cu_amine_oxidN3"/>
    <property type="match status" value="1"/>
</dbReference>
<dbReference type="SUPFAM" id="SSF49998">
    <property type="entry name" value="Amine oxidase catalytic domain"/>
    <property type="match status" value="1"/>
</dbReference>
<feature type="active site" description="Schiff-base intermediate with substrate; via topaquinone" evidence="7">
    <location>
        <position position="448"/>
    </location>
</feature>
<evidence type="ECO:0000256" key="1">
    <source>
        <dbReference type="ARBA" id="ARBA00007983"/>
    </source>
</evidence>
<dbReference type="GO" id="GO:0008131">
    <property type="term" value="F:primary methylamine oxidase activity"/>
    <property type="evidence" value="ECO:0007669"/>
    <property type="project" value="InterPro"/>
</dbReference>
<dbReference type="InterPro" id="IPR016182">
    <property type="entry name" value="Cu_amine_oxidase_N-reg"/>
</dbReference>
<dbReference type="RefSeq" id="XP_022159666.1">
    <property type="nucleotide sequence ID" value="XM_022303974.1"/>
</dbReference>
<dbReference type="SUPFAM" id="SSF54416">
    <property type="entry name" value="Amine oxidase N-terminal region"/>
    <property type="match status" value="2"/>
</dbReference>
<dbReference type="InterPro" id="IPR036460">
    <property type="entry name" value="Cu_amine_oxidase_C_sf"/>
</dbReference>
<dbReference type="InterPro" id="IPR000269">
    <property type="entry name" value="Cu_amine_oxidase"/>
</dbReference>
<feature type="domain" description="Copper amine oxidase N3-terminal" evidence="13">
    <location>
        <begin position="158"/>
        <end position="257"/>
    </location>
</feature>
<dbReference type="OrthoDB" id="5379943at2759"/>
<keyword evidence="6" id="KW-1015">Disulfide bond</keyword>
<evidence type="ECO:0000259" key="12">
    <source>
        <dbReference type="Pfam" id="PF02727"/>
    </source>
</evidence>
<evidence type="ECO:0000313" key="15">
    <source>
        <dbReference type="RefSeq" id="XP_022159666.1"/>
    </source>
</evidence>
<comment type="PTM">
    <text evidence="8 9">Topaquinone (TPQ) is generated by copper-dependent autoxidation of a specific tyrosyl residue.</text>
</comment>
<dbReference type="Pfam" id="PF02727">
    <property type="entry name" value="Cu_amine_oxidN2"/>
    <property type="match status" value="1"/>
</dbReference>
<keyword evidence="2 9" id="KW-0479">Metal-binding</keyword>
<feature type="active site" description="Proton acceptor" evidence="7">
    <location>
        <position position="360"/>
    </location>
</feature>
<dbReference type="Gene3D" id="3.10.450.40">
    <property type="match status" value="2"/>
</dbReference>
<evidence type="ECO:0000256" key="8">
    <source>
        <dbReference type="PIRSR" id="PIRSR600269-51"/>
    </source>
</evidence>
<evidence type="ECO:0000256" key="7">
    <source>
        <dbReference type="PIRSR" id="PIRSR600269-50"/>
    </source>
</evidence>
<dbReference type="AlphaFoldDB" id="A0A6J1E4L4"/>
<evidence type="ECO:0000256" key="3">
    <source>
        <dbReference type="ARBA" id="ARBA00022772"/>
    </source>
</evidence>
<dbReference type="GO" id="GO:0009308">
    <property type="term" value="P:amine metabolic process"/>
    <property type="evidence" value="ECO:0007669"/>
    <property type="project" value="UniProtKB-UniRule"/>
</dbReference>
<feature type="domain" description="Copper amine oxidase N2-terminal" evidence="12">
    <location>
        <begin position="66"/>
        <end position="149"/>
    </location>
</feature>
<evidence type="ECO:0000259" key="11">
    <source>
        <dbReference type="Pfam" id="PF01179"/>
    </source>
</evidence>
<evidence type="ECO:0000256" key="4">
    <source>
        <dbReference type="ARBA" id="ARBA00023002"/>
    </source>
</evidence>
<feature type="domain" description="Copper amine oxidase catalytic" evidence="11">
    <location>
        <begin position="281"/>
        <end position="696"/>
    </location>
</feature>
<evidence type="ECO:0000259" key="13">
    <source>
        <dbReference type="Pfam" id="PF02728"/>
    </source>
</evidence>
<evidence type="ECO:0000256" key="10">
    <source>
        <dbReference type="SAM" id="Phobius"/>
    </source>
</evidence>
<dbReference type="PANTHER" id="PTHR10638:SF69">
    <property type="entry name" value="AMINE OXIDASE [COPPER-CONTAINING] GAMMA 1-RELATED"/>
    <property type="match status" value="1"/>
</dbReference>
<keyword evidence="4 9" id="KW-0560">Oxidoreductase</keyword>
<feature type="modified residue" description="2',4',5'-topaquinone" evidence="8">
    <location>
        <position position="448"/>
    </location>
</feature>
<evidence type="ECO:0000256" key="5">
    <source>
        <dbReference type="ARBA" id="ARBA00023008"/>
    </source>
</evidence>
<dbReference type="EC" id="1.4.3.-" evidence="9"/>
<evidence type="ECO:0000256" key="9">
    <source>
        <dbReference type="RuleBase" id="RU000672"/>
    </source>
</evidence>
<keyword evidence="10" id="KW-0472">Membrane</keyword>